<keyword evidence="4" id="KW-1185">Reference proteome</keyword>
<evidence type="ECO:0000313" key="3">
    <source>
        <dbReference type="EMBL" id="GAA5060422.1"/>
    </source>
</evidence>
<feature type="chain" id="PRO_5047280507" description="Cytochrome c" evidence="2">
    <location>
        <begin position="24"/>
        <end position="184"/>
    </location>
</feature>
<organism evidence="3 4">
    <name type="scientific">Erythrobacter westpacificensis</name>
    <dbReference type="NCBI Taxonomy" id="1055231"/>
    <lineage>
        <taxon>Bacteria</taxon>
        <taxon>Pseudomonadati</taxon>
        <taxon>Pseudomonadota</taxon>
        <taxon>Alphaproteobacteria</taxon>
        <taxon>Sphingomonadales</taxon>
        <taxon>Erythrobacteraceae</taxon>
        <taxon>Erythrobacter/Porphyrobacter group</taxon>
        <taxon>Erythrobacter</taxon>
    </lineage>
</organism>
<comment type="caution">
    <text evidence="3">The sequence shown here is derived from an EMBL/GenBank/DDBJ whole genome shotgun (WGS) entry which is preliminary data.</text>
</comment>
<evidence type="ECO:0000313" key="4">
    <source>
        <dbReference type="Proteomes" id="UP001500518"/>
    </source>
</evidence>
<dbReference type="SUPFAM" id="SSF47175">
    <property type="entry name" value="Cytochromes"/>
    <property type="match status" value="1"/>
</dbReference>
<gene>
    <name evidence="3" type="ORF">GCM10023208_28740</name>
</gene>
<dbReference type="Proteomes" id="UP001500518">
    <property type="component" value="Unassembled WGS sequence"/>
</dbReference>
<proteinExistence type="predicted"/>
<reference evidence="4" key="1">
    <citation type="journal article" date="2019" name="Int. J. Syst. Evol. Microbiol.">
        <title>The Global Catalogue of Microorganisms (GCM) 10K type strain sequencing project: providing services to taxonomists for standard genome sequencing and annotation.</title>
        <authorList>
            <consortium name="The Broad Institute Genomics Platform"/>
            <consortium name="The Broad Institute Genome Sequencing Center for Infectious Disease"/>
            <person name="Wu L."/>
            <person name="Ma J."/>
        </authorList>
    </citation>
    <scope>NUCLEOTIDE SEQUENCE [LARGE SCALE GENOMIC DNA]</scope>
    <source>
        <strain evidence="4">JCM 18014</strain>
    </source>
</reference>
<sequence>MKTENRILLAALGSLALAACNQAEEVPPLGTAQQMMAQEVQPTAEIFWNAVGSRSELVDDEPVFTEWQPEGDAEWGDVRAAAARLGELGEILQTPAYSEGRGDDWIAYSQGLVEAAAQAEQAAEARDPEAVFEVGGTIYAVCSACHRMYPPEQLPEGVTVDDIAQPRPNEDMTLGEYVEETDAE</sequence>
<feature type="signal peptide" evidence="2">
    <location>
        <begin position="1"/>
        <end position="23"/>
    </location>
</feature>
<evidence type="ECO:0008006" key="5">
    <source>
        <dbReference type="Google" id="ProtNLM"/>
    </source>
</evidence>
<evidence type="ECO:0000256" key="2">
    <source>
        <dbReference type="SAM" id="SignalP"/>
    </source>
</evidence>
<dbReference type="RefSeq" id="WP_346033708.1">
    <property type="nucleotide sequence ID" value="NZ_BAABHV010000021.1"/>
</dbReference>
<dbReference type="PROSITE" id="PS51257">
    <property type="entry name" value="PROKAR_LIPOPROTEIN"/>
    <property type="match status" value="1"/>
</dbReference>
<dbReference type="EMBL" id="BAABHV010000021">
    <property type="protein sequence ID" value="GAA5060422.1"/>
    <property type="molecule type" value="Genomic_DNA"/>
</dbReference>
<dbReference type="InterPro" id="IPR010980">
    <property type="entry name" value="Cyt_c/b562"/>
</dbReference>
<accession>A0ABP9KMD4</accession>
<feature type="region of interest" description="Disordered" evidence="1">
    <location>
        <begin position="162"/>
        <end position="184"/>
    </location>
</feature>
<evidence type="ECO:0000256" key="1">
    <source>
        <dbReference type="SAM" id="MobiDB-lite"/>
    </source>
</evidence>
<protein>
    <recommendedName>
        <fullName evidence="5">Cytochrome c</fullName>
    </recommendedName>
</protein>
<keyword evidence="2" id="KW-0732">Signal</keyword>
<name>A0ABP9KMD4_9SPHN</name>